<dbReference type="SUPFAM" id="SSF49329">
    <property type="entry name" value="Cu,Zn superoxide dismutase-like"/>
    <property type="match status" value="1"/>
</dbReference>
<dbReference type="Proteomes" id="UP000439780">
    <property type="component" value="Unassembled WGS sequence"/>
</dbReference>
<keyword evidence="2" id="KW-0732">Signal</keyword>
<sequence length="98" mass="10105">MITSRLKLPSLPKMAVAAALMVGASVPASAATYVANFTTLNNSGVFGSALLDFNQTTDELKVTFNVSGLEPGVTHVAHIHGLFNNGGQAKNSTTPTMA</sequence>
<comment type="similarity">
    <text evidence="1">Belongs to the Cu-Zn superoxide dismutase family.</text>
</comment>
<proteinExistence type="inferred from homology"/>
<reference evidence="4 5" key="1">
    <citation type="submission" date="2019-12" db="EMBL/GenBank/DDBJ databases">
        <title>Genomic-based taxomic classification of the family Erythrobacteraceae.</title>
        <authorList>
            <person name="Xu L."/>
        </authorList>
    </citation>
    <scope>NUCLEOTIDE SEQUENCE [LARGE SCALE GENOMIC DNA]</scope>
    <source>
        <strain evidence="4 5">KEMB 9005-328</strain>
    </source>
</reference>
<feature type="domain" description="CHRD" evidence="3">
    <location>
        <begin position="41"/>
        <end position="86"/>
    </location>
</feature>
<dbReference type="OrthoDB" id="7433198at2"/>
<dbReference type="GO" id="GO:0046872">
    <property type="term" value="F:metal ion binding"/>
    <property type="evidence" value="ECO:0007669"/>
    <property type="project" value="InterPro"/>
</dbReference>
<dbReference type="InterPro" id="IPR010895">
    <property type="entry name" value="CHRD"/>
</dbReference>
<gene>
    <name evidence="4" type="ORF">GRI58_02645</name>
</gene>
<name>A0A845AFH6_9SPHN</name>
<dbReference type="Gene3D" id="2.60.40.200">
    <property type="entry name" value="Superoxide dismutase, copper/zinc binding domain"/>
    <property type="match status" value="1"/>
</dbReference>
<accession>A0A845AFH6</accession>
<evidence type="ECO:0000313" key="5">
    <source>
        <dbReference type="Proteomes" id="UP000439780"/>
    </source>
</evidence>
<dbReference type="RefSeq" id="WP_160752031.1">
    <property type="nucleotide sequence ID" value="NZ_WTYA01000002.1"/>
</dbReference>
<feature type="chain" id="PRO_5032596691" description="CHRD domain-containing protein" evidence="2">
    <location>
        <begin position="31"/>
        <end position="98"/>
    </location>
</feature>
<evidence type="ECO:0000313" key="4">
    <source>
        <dbReference type="EMBL" id="MXP27721.1"/>
    </source>
</evidence>
<evidence type="ECO:0000256" key="2">
    <source>
        <dbReference type="SAM" id="SignalP"/>
    </source>
</evidence>
<dbReference type="InterPro" id="IPR036423">
    <property type="entry name" value="SOD-like_Cu/Zn_dom_sf"/>
</dbReference>
<organism evidence="4 5">
    <name type="scientific">Qipengyuania algicida</name>
    <dbReference type="NCBI Taxonomy" id="1836209"/>
    <lineage>
        <taxon>Bacteria</taxon>
        <taxon>Pseudomonadati</taxon>
        <taxon>Pseudomonadota</taxon>
        <taxon>Alphaproteobacteria</taxon>
        <taxon>Sphingomonadales</taxon>
        <taxon>Erythrobacteraceae</taxon>
        <taxon>Qipengyuania</taxon>
    </lineage>
</organism>
<protein>
    <recommendedName>
        <fullName evidence="3">CHRD domain-containing protein</fullName>
    </recommendedName>
</protein>
<evidence type="ECO:0000259" key="3">
    <source>
        <dbReference type="Pfam" id="PF07452"/>
    </source>
</evidence>
<dbReference type="EMBL" id="WTYA01000002">
    <property type="protein sequence ID" value="MXP27721.1"/>
    <property type="molecule type" value="Genomic_DNA"/>
</dbReference>
<feature type="signal peptide" evidence="2">
    <location>
        <begin position="1"/>
        <end position="30"/>
    </location>
</feature>
<comment type="caution">
    <text evidence="4">The sequence shown here is derived from an EMBL/GenBank/DDBJ whole genome shotgun (WGS) entry which is preliminary data.</text>
</comment>
<dbReference type="Pfam" id="PF07452">
    <property type="entry name" value="CHRD"/>
    <property type="match status" value="1"/>
</dbReference>
<dbReference type="GO" id="GO:0006801">
    <property type="term" value="P:superoxide metabolic process"/>
    <property type="evidence" value="ECO:0007669"/>
    <property type="project" value="InterPro"/>
</dbReference>
<keyword evidence="5" id="KW-1185">Reference proteome</keyword>
<dbReference type="AlphaFoldDB" id="A0A845AFH6"/>
<evidence type="ECO:0000256" key="1">
    <source>
        <dbReference type="ARBA" id="ARBA00010457"/>
    </source>
</evidence>